<sequence>MHCEYVCYLRNKSIYLSNLKSGFRQIDYRTVVVVVVFNECTGLSPIWPSPPERRVNTGDTPFQSTSYTAPRGGSNQRSLDYHGSATIEQYLQTKHKYRKIPNV</sequence>
<proteinExistence type="predicted"/>
<reference evidence="2" key="2">
    <citation type="submission" date="2020-11" db="EMBL/GenBank/DDBJ databases">
        <authorList>
            <person name="McCartney M.A."/>
            <person name="Auch B."/>
            <person name="Kono T."/>
            <person name="Mallez S."/>
            <person name="Becker A."/>
            <person name="Gohl D.M."/>
            <person name="Silverstein K.A.T."/>
            <person name="Koren S."/>
            <person name="Bechman K.B."/>
            <person name="Herman A."/>
            <person name="Abrahante J.E."/>
            <person name="Garbe J."/>
        </authorList>
    </citation>
    <scope>NUCLEOTIDE SEQUENCE</scope>
    <source>
        <strain evidence="2">Duluth1</strain>
        <tissue evidence="2">Whole animal</tissue>
    </source>
</reference>
<reference evidence="2" key="1">
    <citation type="journal article" date="2019" name="bioRxiv">
        <title>The Genome of the Zebra Mussel, Dreissena polymorpha: A Resource for Invasive Species Research.</title>
        <authorList>
            <person name="McCartney M.A."/>
            <person name="Auch B."/>
            <person name="Kono T."/>
            <person name="Mallez S."/>
            <person name="Zhang Y."/>
            <person name="Obille A."/>
            <person name="Becker A."/>
            <person name="Abrahante J.E."/>
            <person name="Garbe J."/>
            <person name="Badalamenti J.P."/>
            <person name="Herman A."/>
            <person name="Mangelson H."/>
            <person name="Liachko I."/>
            <person name="Sullivan S."/>
            <person name="Sone E.D."/>
            <person name="Koren S."/>
            <person name="Silverstein K.A.T."/>
            <person name="Beckman K.B."/>
            <person name="Gohl D.M."/>
        </authorList>
    </citation>
    <scope>NUCLEOTIDE SEQUENCE</scope>
    <source>
        <strain evidence="2">Duluth1</strain>
        <tissue evidence="2">Whole animal</tissue>
    </source>
</reference>
<name>A0A9D4LS40_DREPO</name>
<dbReference type="AlphaFoldDB" id="A0A9D4LS40"/>
<feature type="compositionally biased region" description="Polar residues" evidence="1">
    <location>
        <begin position="57"/>
        <end position="78"/>
    </location>
</feature>
<gene>
    <name evidence="2" type="ORF">DPMN_025762</name>
</gene>
<dbReference type="Proteomes" id="UP000828390">
    <property type="component" value="Unassembled WGS sequence"/>
</dbReference>
<evidence type="ECO:0000313" key="3">
    <source>
        <dbReference type="Proteomes" id="UP000828390"/>
    </source>
</evidence>
<accession>A0A9D4LS40</accession>
<keyword evidence="3" id="KW-1185">Reference proteome</keyword>
<organism evidence="2 3">
    <name type="scientific">Dreissena polymorpha</name>
    <name type="common">Zebra mussel</name>
    <name type="synonym">Mytilus polymorpha</name>
    <dbReference type="NCBI Taxonomy" id="45954"/>
    <lineage>
        <taxon>Eukaryota</taxon>
        <taxon>Metazoa</taxon>
        <taxon>Spiralia</taxon>
        <taxon>Lophotrochozoa</taxon>
        <taxon>Mollusca</taxon>
        <taxon>Bivalvia</taxon>
        <taxon>Autobranchia</taxon>
        <taxon>Heteroconchia</taxon>
        <taxon>Euheterodonta</taxon>
        <taxon>Imparidentia</taxon>
        <taxon>Neoheterodontei</taxon>
        <taxon>Myida</taxon>
        <taxon>Dreissenoidea</taxon>
        <taxon>Dreissenidae</taxon>
        <taxon>Dreissena</taxon>
    </lineage>
</organism>
<protein>
    <submittedName>
        <fullName evidence="2">Uncharacterized protein</fullName>
    </submittedName>
</protein>
<comment type="caution">
    <text evidence="2">The sequence shown here is derived from an EMBL/GenBank/DDBJ whole genome shotgun (WGS) entry which is preliminary data.</text>
</comment>
<feature type="region of interest" description="Disordered" evidence="1">
    <location>
        <begin position="48"/>
        <end position="78"/>
    </location>
</feature>
<dbReference type="EMBL" id="JAIWYP010000002">
    <property type="protein sequence ID" value="KAH3862788.1"/>
    <property type="molecule type" value="Genomic_DNA"/>
</dbReference>
<evidence type="ECO:0000313" key="2">
    <source>
        <dbReference type="EMBL" id="KAH3862788.1"/>
    </source>
</evidence>
<evidence type="ECO:0000256" key="1">
    <source>
        <dbReference type="SAM" id="MobiDB-lite"/>
    </source>
</evidence>